<dbReference type="InterPro" id="IPR036206">
    <property type="entry name" value="ThiamineP_synth_sf"/>
</dbReference>
<proteinExistence type="predicted"/>
<protein>
    <submittedName>
        <fullName evidence="2">Thiamine-phosphate synthase</fullName>
    </submittedName>
</protein>
<keyword evidence="3" id="KW-1185">Reference proteome</keyword>
<dbReference type="CDD" id="cd00564">
    <property type="entry name" value="TMP_TenI"/>
    <property type="match status" value="1"/>
</dbReference>
<organism evidence="2 3">
    <name type="scientific">Hypericibacter adhaerens</name>
    <dbReference type="NCBI Taxonomy" id="2602016"/>
    <lineage>
        <taxon>Bacteria</taxon>
        <taxon>Pseudomonadati</taxon>
        <taxon>Pseudomonadota</taxon>
        <taxon>Alphaproteobacteria</taxon>
        <taxon>Rhodospirillales</taxon>
        <taxon>Dongiaceae</taxon>
        <taxon>Hypericibacter</taxon>
    </lineage>
</organism>
<feature type="domain" description="Thiamine phosphate synthase/TenI" evidence="1">
    <location>
        <begin position="11"/>
        <end position="165"/>
    </location>
</feature>
<dbReference type="AlphaFoldDB" id="A0A5J6N218"/>
<dbReference type="InterPro" id="IPR022998">
    <property type="entry name" value="ThiamineP_synth_TenI"/>
</dbReference>
<dbReference type="SUPFAM" id="SSF51391">
    <property type="entry name" value="Thiamin phosphate synthase"/>
    <property type="match status" value="1"/>
</dbReference>
<accession>A0A5J6N218</accession>
<dbReference type="KEGG" id="hadh:FRZ61_39590"/>
<evidence type="ECO:0000313" key="3">
    <source>
        <dbReference type="Proteomes" id="UP000325797"/>
    </source>
</evidence>
<name>A0A5J6N218_9PROT</name>
<reference evidence="2 3" key="1">
    <citation type="submission" date="2019-08" db="EMBL/GenBank/DDBJ databases">
        <title>Hyperibacter terrae gen. nov., sp. nov. and Hyperibacter viscosus sp. nov., two new members in the family Rhodospirillaceae isolated from the rhizosphere of Hypericum perforatum.</title>
        <authorList>
            <person name="Noviana Z."/>
        </authorList>
    </citation>
    <scope>NUCLEOTIDE SEQUENCE [LARGE SCALE GENOMIC DNA]</scope>
    <source>
        <strain evidence="2 3">R5959</strain>
    </source>
</reference>
<evidence type="ECO:0000259" key="1">
    <source>
        <dbReference type="Pfam" id="PF02581"/>
    </source>
</evidence>
<dbReference type="Pfam" id="PF02581">
    <property type="entry name" value="TMP-TENI"/>
    <property type="match status" value="1"/>
</dbReference>
<sequence length="192" mass="19921">MSLDAGGLAAFEPRLDRALAAGIDIACLRLSVAGLDDGAARGLLKRIAARVQPQGIALLVEDRPDLVAATGIDGVHLTALPAKPDRLRRELGPERILGIACNLSRHDAMVAGEAEADYVSFAGEAEDLMDLTGWWAALMTVPCVAEGVASPEEARSLAEAGADFVLPAASLWTPDDPAPALRALAAAIRPQA</sequence>
<dbReference type="InterPro" id="IPR013785">
    <property type="entry name" value="Aldolase_TIM"/>
</dbReference>
<dbReference type="GO" id="GO:0009228">
    <property type="term" value="P:thiamine biosynthetic process"/>
    <property type="evidence" value="ECO:0007669"/>
    <property type="project" value="UniProtKB-KW"/>
</dbReference>
<dbReference type="EMBL" id="CP042582">
    <property type="protein sequence ID" value="QEX24018.1"/>
    <property type="molecule type" value="Genomic_DNA"/>
</dbReference>
<gene>
    <name evidence="2" type="primary">thiE</name>
    <name evidence="2" type="ORF">FRZ61_39590</name>
</gene>
<dbReference type="RefSeq" id="WP_191909114.1">
    <property type="nucleotide sequence ID" value="NZ_CP042582.1"/>
</dbReference>
<evidence type="ECO:0000313" key="2">
    <source>
        <dbReference type="EMBL" id="QEX24018.1"/>
    </source>
</evidence>
<dbReference type="Gene3D" id="3.20.20.70">
    <property type="entry name" value="Aldolase class I"/>
    <property type="match status" value="1"/>
</dbReference>
<dbReference type="Proteomes" id="UP000325797">
    <property type="component" value="Chromosome"/>
</dbReference>